<dbReference type="FunFam" id="3.40.50.150:FF:000247">
    <property type="entry name" value="tRNA (adenine(58)-N(1))-methyltransferase catalytic subunit TRM61"/>
    <property type="match status" value="1"/>
</dbReference>
<feature type="region of interest" description="Disordered" evidence="10">
    <location>
        <begin position="356"/>
        <end position="376"/>
    </location>
</feature>
<organism evidence="12 13">
    <name type="scientific">Sanghuangporus baumii</name>
    <name type="common">Phellinus baumii</name>
    <dbReference type="NCBI Taxonomy" id="108892"/>
    <lineage>
        <taxon>Eukaryota</taxon>
        <taxon>Fungi</taxon>
        <taxon>Dikarya</taxon>
        <taxon>Basidiomycota</taxon>
        <taxon>Agaricomycotina</taxon>
        <taxon>Agaricomycetes</taxon>
        <taxon>Hymenochaetales</taxon>
        <taxon>Hymenochaetaceae</taxon>
        <taxon>Sanghuangporus</taxon>
    </lineage>
</organism>
<evidence type="ECO:0000256" key="4">
    <source>
        <dbReference type="ARBA" id="ARBA00022603"/>
    </source>
</evidence>
<feature type="compositionally biased region" description="Basic and acidic residues" evidence="10">
    <location>
        <begin position="248"/>
        <end position="259"/>
    </location>
</feature>
<dbReference type="GO" id="GO:0160107">
    <property type="term" value="F:tRNA (adenine(58)-N1)-methyltransferase activity"/>
    <property type="evidence" value="ECO:0007669"/>
    <property type="project" value="UniProtKB-EC"/>
</dbReference>
<dbReference type="Pfam" id="PF08704">
    <property type="entry name" value="GCD14"/>
    <property type="match status" value="1"/>
</dbReference>
<dbReference type="GO" id="GO:0030488">
    <property type="term" value="P:tRNA methylation"/>
    <property type="evidence" value="ECO:0007669"/>
    <property type="project" value="InterPro"/>
</dbReference>
<dbReference type="InterPro" id="IPR049470">
    <property type="entry name" value="TRM61_C"/>
</dbReference>
<dbReference type="Gene3D" id="3.10.330.20">
    <property type="match status" value="1"/>
</dbReference>
<keyword evidence="6" id="KW-0949">S-adenosyl-L-methionine</keyword>
<keyword evidence="8" id="KW-0539">Nucleus</keyword>
<keyword evidence="7" id="KW-0819">tRNA processing</keyword>
<keyword evidence="4" id="KW-0489">Methyltransferase</keyword>
<evidence type="ECO:0000313" key="12">
    <source>
        <dbReference type="EMBL" id="OCB89888.1"/>
    </source>
</evidence>
<evidence type="ECO:0000256" key="6">
    <source>
        <dbReference type="ARBA" id="ARBA00022691"/>
    </source>
</evidence>
<evidence type="ECO:0000256" key="8">
    <source>
        <dbReference type="ARBA" id="ARBA00023242"/>
    </source>
</evidence>
<dbReference type="EC" id="2.1.1.220" evidence="2"/>
<reference evidence="12" key="1">
    <citation type="submission" date="2016-06" db="EMBL/GenBank/DDBJ databases">
        <title>Draft Genome sequence of the fungus Inonotus baumii.</title>
        <authorList>
            <person name="Zhu H."/>
            <person name="Lin W."/>
        </authorList>
    </citation>
    <scope>NUCLEOTIDE SEQUENCE</scope>
    <source>
        <strain evidence="12">821</strain>
    </source>
</reference>
<name>A0A9Q5I1E2_SANBA</name>
<evidence type="ECO:0000256" key="9">
    <source>
        <dbReference type="ARBA" id="ARBA00033309"/>
    </source>
</evidence>
<evidence type="ECO:0000256" key="7">
    <source>
        <dbReference type="ARBA" id="ARBA00022694"/>
    </source>
</evidence>
<dbReference type="Proteomes" id="UP000757232">
    <property type="component" value="Unassembled WGS sequence"/>
</dbReference>
<sequence>MWSTARNIAAGDLVIIWLTRDSVQPLVVTPGKEFNGKFGVYSHADLVGIPFGSKIGSRNGKGFIHVLRPTPELWTMALPHRTQILYLADIAFIVSYLNIKSGSQVVEAGTGSGSFSHAVARTIGSKGHLYTYEFHEARANKAREEFRNHGFSETITLTHRNVCKDGFTVVDQADSDLPAPWDAIVHAEKALRKDRATRICCFSPCIEQVLRTIAALNDAGFSDITMYETLLRPHEVHTVPKMTPIGEVSKKLKQQETKREHKRRQQIAASQRKKEIQPEKKRKRIFRESEGSKEKPGVAEVTGERPPVVTAEPGIETKKLRLGEEELEEDLSSSLRSINNSGPSVAGITECSAAPPCTTATGDHSEMTEDAVPVDNSTERGAVIVQERPSDSPDSLASEPSKMAVSRVINEVRGHTSYLTFAILLPSVIPGKNPFLLRDSAENKEEDASAVAA</sequence>
<dbReference type="InterPro" id="IPR029063">
    <property type="entry name" value="SAM-dependent_MTases_sf"/>
</dbReference>
<feature type="domain" description="tRNA (adenine(58)-N(1))-methyltransferase catalytic subunit TRM61 C-terminal" evidence="11">
    <location>
        <begin position="62"/>
        <end position="282"/>
    </location>
</feature>
<accession>A0A9Q5I1E2</accession>
<dbReference type="InterPro" id="IPR014816">
    <property type="entry name" value="tRNA_MeTrfase_Gcd14"/>
</dbReference>
<dbReference type="GO" id="GO:0031515">
    <property type="term" value="C:tRNA (m1A) methyltransferase complex"/>
    <property type="evidence" value="ECO:0007669"/>
    <property type="project" value="InterPro"/>
</dbReference>
<evidence type="ECO:0000256" key="3">
    <source>
        <dbReference type="ARBA" id="ARBA00015963"/>
    </source>
</evidence>
<evidence type="ECO:0000256" key="5">
    <source>
        <dbReference type="ARBA" id="ARBA00022679"/>
    </source>
</evidence>
<comment type="subcellular location">
    <subcellularLocation>
        <location evidence="1">Nucleus</location>
    </subcellularLocation>
</comment>
<dbReference type="SUPFAM" id="SSF53335">
    <property type="entry name" value="S-adenosyl-L-methionine-dependent methyltransferases"/>
    <property type="match status" value="1"/>
</dbReference>
<dbReference type="GO" id="GO:0005634">
    <property type="term" value="C:nucleus"/>
    <property type="evidence" value="ECO:0007669"/>
    <property type="project" value="UniProtKB-SubCell"/>
</dbReference>
<dbReference type="AlphaFoldDB" id="A0A9Q5I1E2"/>
<dbReference type="PANTHER" id="PTHR12133:SF2">
    <property type="entry name" value="TRNA (ADENINE(58)-N(1))-METHYLTRANSFERASE CATALYTIC SUBUNIT TRMT61A"/>
    <property type="match status" value="1"/>
</dbReference>
<comment type="caution">
    <text evidence="12">The sequence shown here is derived from an EMBL/GenBank/DDBJ whole genome shotgun (WGS) entry which is preliminary data.</text>
</comment>
<evidence type="ECO:0000259" key="11">
    <source>
        <dbReference type="Pfam" id="PF08704"/>
    </source>
</evidence>
<evidence type="ECO:0000256" key="2">
    <source>
        <dbReference type="ARBA" id="ARBA00012796"/>
    </source>
</evidence>
<keyword evidence="5" id="KW-0808">Transferase</keyword>
<evidence type="ECO:0000256" key="1">
    <source>
        <dbReference type="ARBA" id="ARBA00004123"/>
    </source>
</evidence>
<dbReference type="OrthoDB" id="1925287at2759"/>
<dbReference type="PANTHER" id="PTHR12133">
    <property type="entry name" value="TRNA (ADENINE(58)-N(1))-METHYLTRANSFERASE"/>
    <property type="match status" value="1"/>
</dbReference>
<evidence type="ECO:0000313" key="13">
    <source>
        <dbReference type="Proteomes" id="UP000757232"/>
    </source>
</evidence>
<feature type="region of interest" description="Disordered" evidence="10">
    <location>
        <begin position="245"/>
        <end position="317"/>
    </location>
</feature>
<gene>
    <name evidence="12" type="ORF">A7U60_g2917</name>
</gene>
<protein>
    <recommendedName>
        <fullName evidence="3">tRNA (adenine(58)-N(1))-methyltransferase catalytic subunit TRM61</fullName>
        <ecNumber evidence="2">2.1.1.220</ecNumber>
    </recommendedName>
    <alternativeName>
        <fullName evidence="9">tRNA(m1A58)-methyltransferase subunit TRM61</fullName>
    </alternativeName>
</protein>
<dbReference type="EMBL" id="LNZH02000146">
    <property type="protein sequence ID" value="OCB89888.1"/>
    <property type="molecule type" value="Genomic_DNA"/>
</dbReference>
<dbReference type="PROSITE" id="PS51620">
    <property type="entry name" value="SAM_TRM61"/>
    <property type="match status" value="1"/>
</dbReference>
<feature type="compositionally biased region" description="Basic and acidic residues" evidence="10">
    <location>
        <begin position="286"/>
        <end position="297"/>
    </location>
</feature>
<keyword evidence="13" id="KW-1185">Reference proteome</keyword>
<dbReference type="Gene3D" id="3.40.50.150">
    <property type="entry name" value="Vaccinia Virus protein VP39"/>
    <property type="match status" value="1"/>
</dbReference>
<evidence type="ECO:0000256" key="10">
    <source>
        <dbReference type="SAM" id="MobiDB-lite"/>
    </source>
</evidence>
<proteinExistence type="predicted"/>